<dbReference type="EMBL" id="CP048711">
    <property type="protein sequence ID" value="QIB66978.1"/>
    <property type="molecule type" value="Genomic_DNA"/>
</dbReference>
<dbReference type="RefSeq" id="WP_163496406.1">
    <property type="nucleotide sequence ID" value="NZ_CP048711.1"/>
</dbReference>
<protein>
    <submittedName>
        <fullName evidence="1">Uncharacterized protein</fullName>
    </submittedName>
</protein>
<accession>A0A6C0U4X5</accession>
<organism evidence="1 2">
    <name type="scientific">Kineobactrum salinum</name>
    <dbReference type="NCBI Taxonomy" id="2708301"/>
    <lineage>
        <taxon>Bacteria</taxon>
        <taxon>Pseudomonadati</taxon>
        <taxon>Pseudomonadota</taxon>
        <taxon>Gammaproteobacteria</taxon>
        <taxon>Cellvibrionales</taxon>
        <taxon>Halieaceae</taxon>
        <taxon>Kineobactrum</taxon>
    </lineage>
</organism>
<sequence length="97" mass="10778">MMIAQHCIDEAVTAVKRETVSPAAHRLLDYLLTNEAALTHEIARDCAIGNISAAANLVRPALQRHGLAIVADLPKPQIKNRFGELSMSHEWRLVRTR</sequence>
<dbReference type="AlphaFoldDB" id="A0A6C0U4X5"/>
<dbReference type="Proteomes" id="UP000477680">
    <property type="component" value="Chromosome"/>
</dbReference>
<dbReference type="KEGG" id="kim:G3T16_17865"/>
<reference evidence="1 2" key="1">
    <citation type="submission" date="2020-02" db="EMBL/GenBank/DDBJ databases">
        <title>Genome sequencing for Kineobactrum sp. M2.</title>
        <authorList>
            <person name="Park S.-J."/>
        </authorList>
    </citation>
    <scope>NUCLEOTIDE SEQUENCE [LARGE SCALE GENOMIC DNA]</scope>
    <source>
        <strain evidence="1 2">M2</strain>
    </source>
</reference>
<evidence type="ECO:0000313" key="2">
    <source>
        <dbReference type="Proteomes" id="UP000477680"/>
    </source>
</evidence>
<keyword evidence="2" id="KW-1185">Reference proteome</keyword>
<evidence type="ECO:0000313" key="1">
    <source>
        <dbReference type="EMBL" id="QIB66978.1"/>
    </source>
</evidence>
<name>A0A6C0U4X5_9GAMM</name>
<gene>
    <name evidence="1" type="ORF">G3T16_17865</name>
</gene>
<proteinExistence type="predicted"/>